<reference evidence="2" key="2">
    <citation type="submission" date="2020-11" db="EMBL/GenBank/DDBJ databases">
        <authorList>
            <person name="McCartney M.A."/>
            <person name="Auch B."/>
            <person name="Kono T."/>
            <person name="Mallez S."/>
            <person name="Becker A."/>
            <person name="Gohl D.M."/>
            <person name="Silverstein K.A.T."/>
            <person name="Koren S."/>
            <person name="Bechman K.B."/>
            <person name="Herman A."/>
            <person name="Abrahante J.E."/>
            <person name="Garbe J."/>
        </authorList>
    </citation>
    <scope>NUCLEOTIDE SEQUENCE</scope>
    <source>
        <strain evidence="2">Duluth1</strain>
        <tissue evidence="2">Whole animal</tissue>
    </source>
</reference>
<comment type="caution">
    <text evidence="2">The sequence shown here is derived from an EMBL/GenBank/DDBJ whole genome shotgun (WGS) entry which is preliminary data.</text>
</comment>
<evidence type="ECO:0000313" key="3">
    <source>
        <dbReference type="Proteomes" id="UP000828390"/>
    </source>
</evidence>
<name>A0A9D4IUS7_DREPO</name>
<dbReference type="AlphaFoldDB" id="A0A9D4IUS7"/>
<gene>
    <name evidence="2" type="ORF">DPMN_162965</name>
</gene>
<proteinExistence type="predicted"/>
<feature type="compositionally biased region" description="Polar residues" evidence="1">
    <location>
        <begin position="41"/>
        <end position="50"/>
    </location>
</feature>
<sequence>MAPTILLSLPGNITGHIMTSRSPGTGPLSLTGPVTGDRSSHGSPGPSSVTGAGHRSLGTDPVTRYYPVIRSLSITRSCHWSLVNAWSGHLVLSGDFTTHIMTIHLPVWAPVTDHRSVQSQGIVHQVLPGDVTGHNDRSVYWSPVML</sequence>
<feature type="region of interest" description="Disordered" evidence="1">
    <location>
        <begin position="18"/>
        <end position="56"/>
    </location>
</feature>
<protein>
    <submittedName>
        <fullName evidence="2">Uncharacterized protein</fullName>
    </submittedName>
</protein>
<reference evidence="2" key="1">
    <citation type="journal article" date="2019" name="bioRxiv">
        <title>The Genome of the Zebra Mussel, Dreissena polymorpha: A Resource for Invasive Species Research.</title>
        <authorList>
            <person name="McCartney M.A."/>
            <person name="Auch B."/>
            <person name="Kono T."/>
            <person name="Mallez S."/>
            <person name="Zhang Y."/>
            <person name="Obille A."/>
            <person name="Becker A."/>
            <person name="Abrahante J.E."/>
            <person name="Garbe J."/>
            <person name="Badalamenti J.P."/>
            <person name="Herman A."/>
            <person name="Mangelson H."/>
            <person name="Liachko I."/>
            <person name="Sullivan S."/>
            <person name="Sone E.D."/>
            <person name="Koren S."/>
            <person name="Silverstein K.A.T."/>
            <person name="Beckman K.B."/>
            <person name="Gohl D.M."/>
        </authorList>
    </citation>
    <scope>NUCLEOTIDE SEQUENCE</scope>
    <source>
        <strain evidence="2">Duluth1</strain>
        <tissue evidence="2">Whole animal</tissue>
    </source>
</reference>
<keyword evidence="3" id="KW-1185">Reference proteome</keyword>
<evidence type="ECO:0000256" key="1">
    <source>
        <dbReference type="SAM" id="MobiDB-lite"/>
    </source>
</evidence>
<dbReference type="EMBL" id="JAIWYP010000008">
    <property type="protein sequence ID" value="KAH3784893.1"/>
    <property type="molecule type" value="Genomic_DNA"/>
</dbReference>
<dbReference type="Proteomes" id="UP000828390">
    <property type="component" value="Unassembled WGS sequence"/>
</dbReference>
<evidence type="ECO:0000313" key="2">
    <source>
        <dbReference type="EMBL" id="KAH3784893.1"/>
    </source>
</evidence>
<organism evidence="2 3">
    <name type="scientific">Dreissena polymorpha</name>
    <name type="common">Zebra mussel</name>
    <name type="synonym">Mytilus polymorpha</name>
    <dbReference type="NCBI Taxonomy" id="45954"/>
    <lineage>
        <taxon>Eukaryota</taxon>
        <taxon>Metazoa</taxon>
        <taxon>Spiralia</taxon>
        <taxon>Lophotrochozoa</taxon>
        <taxon>Mollusca</taxon>
        <taxon>Bivalvia</taxon>
        <taxon>Autobranchia</taxon>
        <taxon>Heteroconchia</taxon>
        <taxon>Euheterodonta</taxon>
        <taxon>Imparidentia</taxon>
        <taxon>Neoheterodontei</taxon>
        <taxon>Myida</taxon>
        <taxon>Dreissenoidea</taxon>
        <taxon>Dreissenidae</taxon>
        <taxon>Dreissena</taxon>
    </lineage>
</organism>
<accession>A0A9D4IUS7</accession>